<protein>
    <submittedName>
        <fullName evidence="3">Uncharacterized protein</fullName>
    </submittedName>
</protein>
<feature type="region of interest" description="Disordered" evidence="1">
    <location>
        <begin position="1"/>
        <end position="36"/>
    </location>
</feature>
<feature type="compositionally biased region" description="Polar residues" evidence="1">
    <location>
        <begin position="145"/>
        <end position="159"/>
    </location>
</feature>
<dbReference type="AlphaFoldDB" id="A0A914XIE9"/>
<accession>A0A914XIE9</accession>
<evidence type="ECO:0000313" key="3">
    <source>
        <dbReference type="WBParaSite" id="PSAMB.scaffold850size40291.g9207.t1"/>
    </source>
</evidence>
<dbReference type="WBParaSite" id="PSAMB.scaffold850size40291.g9207.t1">
    <property type="protein sequence ID" value="PSAMB.scaffold850size40291.g9207.t1"/>
    <property type="gene ID" value="PSAMB.scaffold850size40291.g9207"/>
</dbReference>
<keyword evidence="2" id="KW-1185">Reference proteome</keyword>
<feature type="region of interest" description="Disordered" evidence="1">
    <location>
        <begin position="136"/>
        <end position="159"/>
    </location>
</feature>
<sequence>MAATYDADSWMKENTARRATRRSKQHKETGFIRRVSDDQFPHTAALKATNGLNVPTEEKDPFDLPTPLMIYSLNKKGRWNCVQRLRSIDDMQSPSVQVTALEKYLQAGSPPTPTALDDKKMTAALRVVDEHVVALADDRNPTPPRSTEQQLVRSTSVDSLSDTRQQVSYEVALLHPSAALWTKHAKGQPVNPLSRDRGGVTGREGAEYA</sequence>
<feature type="compositionally biased region" description="Basic and acidic residues" evidence="1">
    <location>
        <begin position="194"/>
        <end position="209"/>
    </location>
</feature>
<organism evidence="2 3">
    <name type="scientific">Plectus sambesii</name>
    <dbReference type="NCBI Taxonomy" id="2011161"/>
    <lineage>
        <taxon>Eukaryota</taxon>
        <taxon>Metazoa</taxon>
        <taxon>Ecdysozoa</taxon>
        <taxon>Nematoda</taxon>
        <taxon>Chromadorea</taxon>
        <taxon>Plectida</taxon>
        <taxon>Plectina</taxon>
        <taxon>Plectoidea</taxon>
        <taxon>Plectidae</taxon>
        <taxon>Plectus</taxon>
    </lineage>
</organism>
<name>A0A914XIE9_9BILA</name>
<feature type="region of interest" description="Disordered" evidence="1">
    <location>
        <begin position="182"/>
        <end position="209"/>
    </location>
</feature>
<feature type="compositionally biased region" description="Basic and acidic residues" evidence="1">
    <location>
        <begin position="26"/>
        <end position="36"/>
    </location>
</feature>
<evidence type="ECO:0000313" key="2">
    <source>
        <dbReference type="Proteomes" id="UP000887566"/>
    </source>
</evidence>
<reference evidence="3" key="1">
    <citation type="submission" date="2022-11" db="UniProtKB">
        <authorList>
            <consortium name="WormBaseParasite"/>
        </authorList>
    </citation>
    <scope>IDENTIFICATION</scope>
</reference>
<proteinExistence type="predicted"/>
<dbReference type="Proteomes" id="UP000887566">
    <property type="component" value="Unplaced"/>
</dbReference>
<evidence type="ECO:0000256" key="1">
    <source>
        <dbReference type="SAM" id="MobiDB-lite"/>
    </source>
</evidence>